<dbReference type="EMBL" id="ML208259">
    <property type="protein sequence ID" value="TFK76609.1"/>
    <property type="molecule type" value="Genomic_DNA"/>
</dbReference>
<keyword evidence="2" id="KW-1185">Reference proteome</keyword>
<proteinExistence type="predicted"/>
<evidence type="ECO:0000313" key="1">
    <source>
        <dbReference type="EMBL" id="TFK76609.1"/>
    </source>
</evidence>
<organism evidence="1 2">
    <name type="scientific">Pluteus cervinus</name>
    <dbReference type="NCBI Taxonomy" id="181527"/>
    <lineage>
        <taxon>Eukaryota</taxon>
        <taxon>Fungi</taxon>
        <taxon>Dikarya</taxon>
        <taxon>Basidiomycota</taxon>
        <taxon>Agaricomycotina</taxon>
        <taxon>Agaricomycetes</taxon>
        <taxon>Agaricomycetidae</taxon>
        <taxon>Agaricales</taxon>
        <taxon>Pluteineae</taxon>
        <taxon>Pluteaceae</taxon>
        <taxon>Pluteus</taxon>
    </lineage>
</organism>
<evidence type="ECO:0000313" key="2">
    <source>
        <dbReference type="Proteomes" id="UP000308600"/>
    </source>
</evidence>
<protein>
    <submittedName>
        <fullName evidence="1">Uncharacterized protein</fullName>
    </submittedName>
</protein>
<name>A0ACD3BFT4_9AGAR</name>
<reference evidence="1 2" key="1">
    <citation type="journal article" date="2019" name="Nat. Ecol. Evol.">
        <title>Megaphylogeny resolves global patterns of mushroom evolution.</title>
        <authorList>
            <person name="Varga T."/>
            <person name="Krizsan K."/>
            <person name="Foldi C."/>
            <person name="Dima B."/>
            <person name="Sanchez-Garcia M."/>
            <person name="Sanchez-Ramirez S."/>
            <person name="Szollosi G.J."/>
            <person name="Szarkandi J.G."/>
            <person name="Papp V."/>
            <person name="Albert L."/>
            <person name="Andreopoulos W."/>
            <person name="Angelini C."/>
            <person name="Antonin V."/>
            <person name="Barry K.W."/>
            <person name="Bougher N.L."/>
            <person name="Buchanan P."/>
            <person name="Buyck B."/>
            <person name="Bense V."/>
            <person name="Catcheside P."/>
            <person name="Chovatia M."/>
            <person name="Cooper J."/>
            <person name="Damon W."/>
            <person name="Desjardin D."/>
            <person name="Finy P."/>
            <person name="Geml J."/>
            <person name="Haridas S."/>
            <person name="Hughes K."/>
            <person name="Justo A."/>
            <person name="Karasinski D."/>
            <person name="Kautmanova I."/>
            <person name="Kiss B."/>
            <person name="Kocsube S."/>
            <person name="Kotiranta H."/>
            <person name="LaButti K.M."/>
            <person name="Lechner B.E."/>
            <person name="Liimatainen K."/>
            <person name="Lipzen A."/>
            <person name="Lukacs Z."/>
            <person name="Mihaltcheva S."/>
            <person name="Morgado L.N."/>
            <person name="Niskanen T."/>
            <person name="Noordeloos M.E."/>
            <person name="Ohm R.A."/>
            <person name="Ortiz-Santana B."/>
            <person name="Ovrebo C."/>
            <person name="Racz N."/>
            <person name="Riley R."/>
            <person name="Savchenko A."/>
            <person name="Shiryaev A."/>
            <person name="Soop K."/>
            <person name="Spirin V."/>
            <person name="Szebenyi C."/>
            <person name="Tomsovsky M."/>
            <person name="Tulloss R.E."/>
            <person name="Uehling J."/>
            <person name="Grigoriev I.V."/>
            <person name="Vagvolgyi C."/>
            <person name="Papp T."/>
            <person name="Martin F.M."/>
            <person name="Miettinen O."/>
            <person name="Hibbett D.S."/>
            <person name="Nagy L.G."/>
        </authorList>
    </citation>
    <scope>NUCLEOTIDE SEQUENCE [LARGE SCALE GENOMIC DNA]</scope>
    <source>
        <strain evidence="1 2">NL-1719</strain>
    </source>
</reference>
<accession>A0ACD3BFT4</accession>
<gene>
    <name evidence="1" type="ORF">BDN72DRAFT_829744</name>
</gene>
<sequence>MSLLQDVLRLQTADSPLERTTRKLDLKTRWPPSPANPDRDDSDDDLVNVVSLPGTPSRTRPSSPTRGAAARPLRGPLHLTSKRDPLRAFPTEVSQRIFARLSISDLAKCALVSKKWNRSQSLNYVWFQHYRKDNFHDESLPPGKWTRRESKQNWRVIHVRSLSERSPTNTSLSYTSGYATPTKSGYQTPRELKEEQWKVEADALTKPGKVEMRGMYKELGGRKAKSKNKLGSTGIRDKGGWDDLSESW</sequence>
<dbReference type="Proteomes" id="UP000308600">
    <property type="component" value="Unassembled WGS sequence"/>
</dbReference>